<protein>
    <submittedName>
        <fullName evidence="1">Uncharacterized protein</fullName>
    </submittedName>
</protein>
<comment type="caution">
    <text evidence="1">The sequence shown here is derived from an EMBL/GenBank/DDBJ whole genome shotgun (WGS) entry which is preliminary data.</text>
</comment>
<organism evidence="1 2">
    <name type="scientific">Durusdinium trenchii</name>
    <dbReference type="NCBI Taxonomy" id="1381693"/>
    <lineage>
        <taxon>Eukaryota</taxon>
        <taxon>Sar</taxon>
        <taxon>Alveolata</taxon>
        <taxon>Dinophyceae</taxon>
        <taxon>Suessiales</taxon>
        <taxon>Symbiodiniaceae</taxon>
        <taxon>Durusdinium</taxon>
    </lineage>
</organism>
<sequence length="223" mass="24936">MLHDLPWFFIDDHGQVPADPALEQGAEQGPVRGSKLRDWMQSGNISNDIRVRLHNWDGHFTVEQLWPNSEAAFLLPPDIYTYTSSSSTSVQRLDGPEFESTVIALEPIIASSAKVPPEEKKQARPAVGTAKADVEREIALILATSPVLRRADFDPMVRQHLHAFHSLGGASQVHEALEQVRATVERRPRESVKSWPAYLYKLLKNAFATSKAARYPARHKARG</sequence>
<evidence type="ECO:0000313" key="1">
    <source>
        <dbReference type="EMBL" id="CAK9045859.1"/>
    </source>
</evidence>
<dbReference type="EMBL" id="CAXAMN010015469">
    <property type="protein sequence ID" value="CAK9045859.1"/>
    <property type="molecule type" value="Genomic_DNA"/>
</dbReference>
<gene>
    <name evidence="1" type="ORF">CCMP2556_LOCUS23902</name>
</gene>
<keyword evidence="2" id="KW-1185">Reference proteome</keyword>
<reference evidence="1 2" key="1">
    <citation type="submission" date="2024-02" db="EMBL/GenBank/DDBJ databases">
        <authorList>
            <person name="Chen Y."/>
            <person name="Shah S."/>
            <person name="Dougan E. K."/>
            <person name="Thang M."/>
            <person name="Chan C."/>
        </authorList>
    </citation>
    <scope>NUCLEOTIDE SEQUENCE [LARGE SCALE GENOMIC DNA]</scope>
</reference>
<dbReference type="InterPro" id="IPR035445">
    <property type="entry name" value="GYF-like_dom_sf"/>
</dbReference>
<evidence type="ECO:0000313" key="2">
    <source>
        <dbReference type="Proteomes" id="UP001642484"/>
    </source>
</evidence>
<dbReference type="Proteomes" id="UP001642484">
    <property type="component" value="Unassembled WGS sequence"/>
</dbReference>
<accession>A0ABP0M515</accession>
<proteinExistence type="predicted"/>
<name>A0ABP0M515_9DINO</name>
<dbReference type="SUPFAM" id="SSF55277">
    <property type="entry name" value="GYF domain"/>
    <property type="match status" value="1"/>
</dbReference>